<dbReference type="Pfam" id="PF01965">
    <property type="entry name" value="DJ-1_PfpI"/>
    <property type="match status" value="2"/>
</dbReference>
<dbReference type="CDD" id="cd03135">
    <property type="entry name" value="GATase1_DJ-1"/>
    <property type="match status" value="1"/>
</dbReference>
<sequence>MIVDSLRVLVLIAQGLSTTELIPVADMLRRVRMEVIIAGIDGPQALKADSNMMIVPDNSLDDALKRGPFNVIVIPGMEQSAYLVSQNQKAKKLLQEHVAQKKLVGALGAGCLTLMEFGVGKGKRFAASPGFIEVMISEDKKKEWKFVKNETVVIDGNFITSHGQWTAMDFVFDLIEKLRGKKEADTLANFVLHIRHQKAGVKMTAIKTLLLLVHGGEDMEIFQTVDTLRKARRFEVTVAGVIGPETVKTSADINCTPDESLDDALKKGPYDLVVLPGGLYGAPVLAASEKVGALVREQEAAGRVIASICGGGWALMKHGAVRGKRITSFPYFRNLMRQMDVNNEWQIIDDERVVKDGNFISSQGPGTSAEFAFAIVEHFLGREQAEILAAFFLYNRDAVMPQEAAAVIIKTCESCCSK</sequence>
<dbReference type="InterPro" id="IPR006287">
    <property type="entry name" value="DJ-1"/>
</dbReference>
<evidence type="ECO:0000259" key="1">
    <source>
        <dbReference type="Pfam" id="PF01965"/>
    </source>
</evidence>
<dbReference type="AlphaFoldDB" id="A0A8S1C7U7"/>
<proteinExistence type="predicted"/>
<gene>
    <name evidence="2" type="ORF">CLODIP_2_CD15863</name>
</gene>
<dbReference type="SUPFAM" id="SSF52317">
    <property type="entry name" value="Class I glutamine amidotransferase-like"/>
    <property type="match status" value="2"/>
</dbReference>
<feature type="domain" description="DJ-1/PfpI" evidence="1">
    <location>
        <begin position="7"/>
        <end position="176"/>
    </location>
</feature>
<dbReference type="EMBL" id="CADEPI010000006">
    <property type="protein sequence ID" value="CAB3361729.1"/>
    <property type="molecule type" value="Genomic_DNA"/>
</dbReference>
<dbReference type="Gene3D" id="3.40.50.880">
    <property type="match status" value="2"/>
</dbReference>
<dbReference type="InterPro" id="IPR050325">
    <property type="entry name" value="Prot/Nucl_acid_deglycase"/>
</dbReference>
<dbReference type="InterPro" id="IPR029062">
    <property type="entry name" value="Class_I_gatase-like"/>
</dbReference>
<accession>A0A8S1C7U7</accession>
<organism evidence="2 3">
    <name type="scientific">Cloeon dipterum</name>
    <dbReference type="NCBI Taxonomy" id="197152"/>
    <lineage>
        <taxon>Eukaryota</taxon>
        <taxon>Metazoa</taxon>
        <taxon>Ecdysozoa</taxon>
        <taxon>Arthropoda</taxon>
        <taxon>Hexapoda</taxon>
        <taxon>Insecta</taxon>
        <taxon>Pterygota</taxon>
        <taxon>Palaeoptera</taxon>
        <taxon>Ephemeroptera</taxon>
        <taxon>Pisciforma</taxon>
        <taxon>Baetidae</taxon>
        <taxon>Cloeon</taxon>
    </lineage>
</organism>
<dbReference type="GO" id="GO:0005634">
    <property type="term" value="C:nucleus"/>
    <property type="evidence" value="ECO:0007669"/>
    <property type="project" value="TreeGrafter"/>
</dbReference>
<evidence type="ECO:0000313" key="3">
    <source>
        <dbReference type="Proteomes" id="UP000494165"/>
    </source>
</evidence>
<name>A0A8S1C7U7_9INSE</name>
<dbReference type="PANTHER" id="PTHR48094">
    <property type="entry name" value="PROTEIN/NUCLEIC ACID DEGLYCASE DJ-1-RELATED"/>
    <property type="match status" value="1"/>
</dbReference>
<comment type="caution">
    <text evidence="2">The sequence shown here is derived from an EMBL/GenBank/DDBJ whole genome shotgun (WGS) entry which is preliminary data.</text>
</comment>
<dbReference type="GO" id="GO:0006979">
    <property type="term" value="P:response to oxidative stress"/>
    <property type="evidence" value="ECO:0007669"/>
    <property type="project" value="TreeGrafter"/>
</dbReference>
<dbReference type="InterPro" id="IPR002818">
    <property type="entry name" value="DJ-1/PfpI"/>
</dbReference>
<dbReference type="GO" id="GO:1903189">
    <property type="term" value="P:glyoxal metabolic process"/>
    <property type="evidence" value="ECO:0007669"/>
    <property type="project" value="TreeGrafter"/>
</dbReference>
<dbReference type="GO" id="GO:0005739">
    <property type="term" value="C:mitochondrion"/>
    <property type="evidence" value="ECO:0007669"/>
    <property type="project" value="TreeGrafter"/>
</dbReference>
<dbReference type="Proteomes" id="UP000494165">
    <property type="component" value="Unassembled WGS sequence"/>
</dbReference>
<dbReference type="NCBIfam" id="TIGR01383">
    <property type="entry name" value="not_thiJ"/>
    <property type="match status" value="1"/>
</dbReference>
<feature type="domain" description="DJ-1/PfpI" evidence="1">
    <location>
        <begin position="207"/>
        <end position="377"/>
    </location>
</feature>
<evidence type="ECO:0000313" key="2">
    <source>
        <dbReference type="EMBL" id="CAB3361729.1"/>
    </source>
</evidence>
<protein>
    <recommendedName>
        <fullName evidence="1">DJ-1/PfpI domain-containing protein</fullName>
    </recommendedName>
</protein>
<dbReference type="PANTHER" id="PTHR48094:SF12">
    <property type="entry name" value="PARKINSON DISEASE PROTEIN 7 HOMOLOG"/>
    <property type="match status" value="1"/>
</dbReference>
<reference evidence="2 3" key="1">
    <citation type="submission" date="2020-04" db="EMBL/GenBank/DDBJ databases">
        <authorList>
            <person name="Alioto T."/>
            <person name="Alioto T."/>
            <person name="Gomez Garrido J."/>
        </authorList>
    </citation>
    <scope>NUCLEOTIDE SEQUENCE [LARGE SCALE GENOMIC DNA]</scope>
</reference>
<keyword evidence="3" id="KW-1185">Reference proteome</keyword>
<dbReference type="OrthoDB" id="543156at2759"/>